<keyword evidence="4" id="KW-0804">Transcription</keyword>
<keyword evidence="5" id="KW-0539">Nucleus</keyword>
<evidence type="ECO:0000256" key="8">
    <source>
        <dbReference type="SAM" id="MobiDB-lite"/>
    </source>
</evidence>
<organism evidence="10 11">
    <name type="scientific">Cyclopterus lumpus</name>
    <name type="common">Lumpsucker</name>
    <dbReference type="NCBI Taxonomy" id="8103"/>
    <lineage>
        <taxon>Eukaryota</taxon>
        <taxon>Metazoa</taxon>
        <taxon>Chordata</taxon>
        <taxon>Craniata</taxon>
        <taxon>Vertebrata</taxon>
        <taxon>Euteleostomi</taxon>
        <taxon>Actinopterygii</taxon>
        <taxon>Neopterygii</taxon>
        <taxon>Teleostei</taxon>
        <taxon>Neoteleostei</taxon>
        <taxon>Acanthomorphata</taxon>
        <taxon>Eupercaria</taxon>
        <taxon>Perciformes</taxon>
        <taxon>Cottioidei</taxon>
        <taxon>Cottales</taxon>
        <taxon>Cyclopteridae</taxon>
        <taxon>Cyclopterus</taxon>
    </lineage>
</organism>
<evidence type="ECO:0000256" key="3">
    <source>
        <dbReference type="ARBA" id="ARBA00023125"/>
    </source>
</evidence>
<evidence type="ECO:0000256" key="1">
    <source>
        <dbReference type="ARBA" id="ARBA00022843"/>
    </source>
</evidence>
<protein>
    <recommendedName>
        <fullName evidence="6">X-box-binding protein 1</fullName>
    </recommendedName>
</protein>
<dbReference type="PANTHER" id="PTHR46542">
    <property type="entry name" value="X-BOX BINDING PROTEIN 1"/>
    <property type="match status" value="1"/>
</dbReference>
<dbReference type="Ensembl" id="ENSCLMT00005036846.1">
    <property type="protein sequence ID" value="ENSCLMP00005035420.1"/>
    <property type="gene ID" value="ENSCLMG00005016893.1"/>
</dbReference>
<dbReference type="GO" id="GO:0048785">
    <property type="term" value="P:hatching gland development"/>
    <property type="evidence" value="ECO:0007669"/>
    <property type="project" value="Ensembl"/>
</dbReference>
<dbReference type="PROSITE" id="PS00036">
    <property type="entry name" value="BZIP_BASIC"/>
    <property type="match status" value="1"/>
</dbReference>
<sequence>MVVVTAGSAGPHKVLLISGKQSGLSQVGYNRPISVILPPSSPASSDSDSNSSAGPPVRKRQRLTHLSPEEKALRRKLKNRVAAQTARDRKKAKMGELEQQVLELELEVIIIDNVFFFLMIRSGGWYKTSGGLLTENEELRQRLGLDTLDSKEEVQCLLSTVNDAGLGIGSSESAALRLRVPPQQVQAQQSPNLKTSQWIQMILTLQTMSLICSWAFWTSLTQSCSSSPVNRSARSRRCCWSEGGTQYLPPHLRLWGPHQLSWRPLMN</sequence>
<dbReference type="AlphaFoldDB" id="A0A8C3A1D0"/>
<dbReference type="GO" id="GO:0035188">
    <property type="term" value="P:hatching"/>
    <property type="evidence" value="ECO:0007669"/>
    <property type="project" value="Ensembl"/>
</dbReference>
<keyword evidence="11" id="KW-1185">Reference proteome</keyword>
<dbReference type="InterPro" id="IPR004827">
    <property type="entry name" value="bZIP"/>
</dbReference>
<keyword evidence="7" id="KW-0175">Coiled coil</keyword>
<dbReference type="GO" id="GO:0001889">
    <property type="term" value="P:liver development"/>
    <property type="evidence" value="ECO:0007669"/>
    <property type="project" value="Ensembl"/>
</dbReference>
<accession>A0A8C3A1D0</accession>
<feature type="domain" description="BZIP" evidence="9">
    <location>
        <begin position="69"/>
        <end position="107"/>
    </location>
</feature>
<dbReference type="GO" id="GO:0005634">
    <property type="term" value="C:nucleus"/>
    <property type="evidence" value="ECO:0007669"/>
    <property type="project" value="TreeGrafter"/>
</dbReference>
<feature type="compositionally biased region" description="Low complexity" evidence="8">
    <location>
        <begin position="42"/>
        <end position="56"/>
    </location>
</feature>
<feature type="region of interest" description="Disordered" evidence="8">
    <location>
        <begin position="38"/>
        <end position="66"/>
    </location>
</feature>
<feature type="coiled-coil region" evidence="7">
    <location>
        <begin position="80"/>
        <end position="107"/>
    </location>
</feature>
<keyword evidence="2" id="KW-0805">Transcription regulation</keyword>
<evidence type="ECO:0000256" key="7">
    <source>
        <dbReference type="SAM" id="Coils"/>
    </source>
</evidence>
<dbReference type="Proteomes" id="UP000694565">
    <property type="component" value="Unplaced"/>
</dbReference>
<evidence type="ECO:0000256" key="5">
    <source>
        <dbReference type="ARBA" id="ARBA00023242"/>
    </source>
</evidence>
<keyword evidence="1" id="KW-0832">Ubl conjugation</keyword>
<dbReference type="GO" id="GO:0006366">
    <property type="term" value="P:transcription by RNA polymerase II"/>
    <property type="evidence" value="ECO:0007669"/>
    <property type="project" value="Ensembl"/>
</dbReference>
<dbReference type="Pfam" id="PF07716">
    <property type="entry name" value="bZIP_2"/>
    <property type="match status" value="1"/>
</dbReference>
<evidence type="ECO:0000256" key="4">
    <source>
        <dbReference type="ARBA" id="ARBA00023163"/>
    </source>
</evidence>
<evidence type="ECO:0000256" key="2">
    <source>
        <dbReference type="ARBA" id="ARBA00023015"/>
    </source>
</evidence>
<dbReference type="InterPro" id="IPR052470">
    <property type="entry name" value="ER_Stress-Reg_TF"/>
</dbReference>
<evidence type="ECO:0000313" key="10">
    <source>
        <dbReference type="Ensembl" id="ENSCLMP00005035420.1"/>
    </source>
</evidence>
<dbReference type="CDD" id="cd14691">
    <property type="entry name" value="bZIP_XBP1"/>
    <property type="match status" value="1"/>
</dbReference>
<dbReference type="SUPFAM" id="SSF57959">
    <property type="entry name" value="Leucine zipper domain"/>
    <property type="match status" value="1"/>
</dbReference>
<evidence type="ECO:0000256" key="6">
    <source>
        <dbReference type="ARBA" id="ARBA00040165"/>
    </source>
</evidence>
<keyword evidence="3" id="KW-0238">DNA-binding</keyword>
<evidence type="ECO:0000313" key="11">
    <source>
        <dbReference type="Proteomes" id="UP000694565"/>
    </source>
</evidence>
<dbReference type="GO" id="GO:0000977">
    <property type="term" value="F:RNA polymerase II transcription regulatory region sequence-specific DNA binding"/>
    <property type="evidence" value="ECO:0007669"/>
    <property type="project" value="TreeGrafter"/>
</dbReference>
<evidence type="ECO:0000259" key="9">
    <source>
        <dbReference type="PROSITE" id="PS50217"/>
    </source>
</evidence>
<dbReference type="SMART" id="SM00338">
    <property type="entry name" value="BRLZ"/>
    <property type="match status" value="1"/>
</dbReference>
<dbReference type="GO" id="GO:0000981">
    <property type="term" value="F:DNA-binding transcription factor activity, RNA polymerase II-specific"/>
    <property type="evidence" value="ECO:0007669"/>
    <property type="project" value="Ensembl"/>
</dbReference>
<proteinExistence type="predicted"/>
<dbReference type="InterPro" id="IPR046347">
    <property type="entry name" value="bZIP_sf"/>
</dbReference>
<dbReference type="PANTHER" id="PTHR46542:SF1">
    <property type="entry name" value="X-BOX BINDING PROTEIN 1"/>
    <property type="match status" value="1"/>
</dbReference>
<dbReference type="Gene3D" id="1.20.5.170">
    <property type="match status" value="1"/>
</dbReference>
<name>A0A8C3A1D0_CYCLU</name>
<dbReference type="GeneTree" id="ENSGT00390000017751"/>
<reference evidence="10" key="1">
    <citation type="submission" date="2025-08" db="UniProtKB">
        <authorList>
            <consortium name="Ensembl"/>
        </authorList>
    </citation>
    <scope>IDENTIFICATION</scope>
</reference>
<dbReference type="PROSITE" id="PS50217">
    <property type="entry name" value="BZIP"/>
    <property type="match status" value="1"/>
</dbReference>
<reference evidence="10" key="2">
    <citation type="submission" date="2025-09" db="UniProtKB">
        <authorList>
            <consortium name="Ensembl"/>
        </authorList>
    </citation>
    <scope>IDENTIFICATION</scope>
</reference>